<dbReference type="Proteomes" id="UP001054821">
    <property type="component" value="Chromosome 2"/>
</dbReference>
<evidence type="ECO:0000313" key="2">
    <source>
        <dbReference type="EMBL" id="KAI5345811.1"/>
    </source>
</evidence>
<accession>A0AAD4WP67</accession>
<sequence length="103" mass="11303">MFLTAIKINGNNKCSIVVKIQPLTPPLRISQAATRFSLSLLVHLSCCLSKLQTLAAIRQILIEHPSLLQFFLLGDEFIVFLPGLLFPLCFGGGGVFKFVPFAV</sequence>
<feature type="transmembrane region" description="Helical" evidence="1">
    <location>
        <begin position="36"/>
        <end position="57"/>
    </location>
</feature>
<name>A0AAD4WP67_PRUDU</name>
<evidence type="ECO:0000256" key="1">
    <source>
        <dbReference type="SAM" id="Phobius"/>
    </source>
</evidence>
<keyword evidence="1" id="KW-0472">Membrane</keyword>
<reference evidence="2 3" key="1">
    <citation type="journal article" date="2022" name="G3 (Bethesda)">
        <title>Whole-genome sequence and methylome profiling of the almond [Prunus dulcis (Mill.) D.A. Webb] cultivar 'Nonpareil'.</title>
        <authorList>
            <person name="D'Amico-Willman K.M."/>
            <person name="Ouma W.Z."/>
            <person name="Meulia T."/>
            <person name="Sideli G.M."/>
            <person name="Gradziel T.M."/>
            <person name="Fresnedo-Ramirez J."/>
        </authorList>
    </citation>
    <scope>NUCLEOTIDE SEQUENCE [LARGE SCALE GENOMIC DNA]</scope>
    <source>
        <strain evidence="2">Clone GOH B32 T37-40</strain>
    </source>
</reference>
<proteinExistence type="predicted"/>
<comment type="caution">
    <text evidence="2">The sequence shown here is derived from an EMBL/GenBank/DDBJ whole genome shotgun (WGS) entry which is preliminary data.</text>
</comment>
<dbReference type="AlphaFoldDB" id="A0AAD4WP67"/>
<organism evidence="2 3">
    <name type="scientific">Prunus dulcis</name>
    <name type="common">Almond</name>
    <name type="synonym">Amygdalus dulcis</name>
    <dbReference type="NCBI Taxonomy" id="3755"/>
    <lineage>
        <taxon>Eukaryota</taxon>
        <taxon>Viridiplantae</taxon>
        <taxon>Streptophyta</taxon>
        <taxon>Embryophyta</taxon>
        <taxon>Tracheophyta</taxon>
        <taxon>Spermatophyta</taxon>
        <taxon>Magnoliopsida</taxon>
        <taxon>eudicotyledons</taxon>
        <taxon>Gunneridae</taxon>
        <taxon>Pentapetalae</taxon>
        <taxon>rosids</taxon>
        <taxon>fabids</taxon>
        <taxon>Rosales</taxon>
        <taxon>Rosaceae</taxon>
        <taxon>Amygdaloideae</taxon>
        <taxon>Amygdaleae</taxon>
        <taxon>Prunus</taxon>
    </lineage>
</organism>
<dbReference type="EMBL" id="JAJFAZ020000002">
    <property type="protein sequence ID" value="KAI5345811.1"/>
    <property type="molecule type" value="Genomic_DNA"/>
</dbReference>
<feature type="transmembrane region" description="Helical" evidence="1">
    <location>
        <begin position="77"/>
        <end position="99"/>
    </location>
</feature>
<keyword evidence="1" id="KW-0812">Transmembrane</keyword>
<evidence type="ECO:0000313" key="3">
    <source>
        <dbReference type="Proteomes" id="UP001054821"/>
    </source>
</evidence>
<keyword evidence="3" id="KW-1185">Reference proteome</keyword>
<protein>
    <submittedName>
        <fullName evidence="2">Uncharacterized protein</fullName>
    </submittedName>
</protein>
<keyword evidence="1" id="KW-1133">Transmembrane helix</keyword>
<gene>
    <name evidence="2" type="ORF">L3X38_013688</name>
</gene>